<dbReference type="Proteomes" id="UP000184394">
    <property type="component" value="Unassembled WGS sequence"/>
</dbReference>
<dbReference type="GO" id="GO:0047372">
    <property type="term" value="F:monoacylglycerol lipase activity"/>
    <property type="evidence" value="ECO:0007669"/>
    <property type="project" value="TreeGrafter"/>
</dbReference>
<proteinExistence type="predicted"/>
<organism evidence="3 4">
    <name type="scientific">Ruminococcus flavefaciens</name>
    <dbReference type="NCBI Taxonomy" id="1265"/>
    <lineage>
        <taxon>Bacteria</taxon>
        <taxon>Bacillati</taxon>
        <taxon>Bacillota</taxon>
        <taxon>Clostridia</taxon>
        <taxon>Eubacteriales</taxon>
        <taxon>Oscillospiraceae</taxon>
        <taxon>Ruminococcus</taxon>
    </lineage>
</organism>
<evidence type="ECO:0000313" key="4">
    <source>
        <dbReference type="Proteomes" id="UP000184394"/>
    </source>
</evidence>
<dbReference type="AlphaFoldDB" id="A0A1M7MAL5"/>
<dbReference type="InterPro" id="IPR000073">
    <property type="entry name" value="AB_hydrolase_1"/>
</dbReference>
<dbReference type="PANTHER" id="PTHR43798:SF33">
    <property type="entry name" value="HYDROLASE, PUTATIVE (AFU_ORTHOLOGUE AFUA_2G14860)-RELATED"/>
    <property type="match status" value="1"/>
</dbReference>
<dbReference type="PANTHER" id="PTHR43798">
    <property type="entry name" value="MONOACYLGLYCEROL LIPASE"/>
    <property type="match status" value="1"/>
</dbReference>
<protein>
    <submittedName>
        <fullName evidence="3">Pimeloyl-ACP methyl ester carboxylesterase</fullName>
    </submittedName>
</protein>
<dbReference type="InterPro" id="IPR050266">
    <property type="entry name" value="AB_hydrolase_sf"/>
</dbReference>
<keyword evidence="1" id="KW-0812">Transmembrane</keyword>
<dbReference type="OrthoDB" id="59888at2"/>
<dbReference type="GO" id="GO:0016020">
    <property type="term" value="C:membrane"/>
    <property type="evidence" value="ECO:0007669"/>
    <property type="project" value="TreeGrafter"/>
</dbReference>
<evidence type="ECO:0000313" key="3">
    <source>
        <dbReference type="EMBL" id="SHM87824.1"/>
    </source>
</evidence>
<evidence type="ECO:0000259" key="2">
    <source>
        <dbReference type="Pfam" id="PF00561"/>
    </source>
</evidence>
<feature type="transmembrane region" description="Helical" evidence="1">
    <location>
        <begin position="12"/>
        <end position="30"/>
    </location>
</feature>
<keyword evidence="1" id="KW-1133">Transmembrane helix</keyword>
<reference evidence="3 4" key="1">
    <citation type="submission" date="2016-11" db="EMBL/GenBank/DDBJ databases">
        <authorList>
            <person name="Jaros S."/>
            <person name="Januszkiewicz K."/>
            <person name="Wedrychowicz H."/>
        </authorList>
    </citation>
    <scope>NUCLEOTIDE SEQUENCE [LARGE SCALE GENOMIC DNA]</scope>
    <source>
        <strain evidence="3 4">Y1</strain>
    </source>
</reference>
<dbReference type="EMBL" id="FRCT01000020">
    <property type="protein sequence ID" value="SHM87824.1"/>
    <property type="molecule type" value="Genomic_DNA"/>
</dbReference>
<dbReference type="Gene3D" id="3.40.50.1820">
    <property type="entry name" value="alpha/beta hydrolase"/>
    <property type="match status" value="1"/>
</dbReference>
<dbReference type="InterPro" id="IPR029058">
    <property type="entry name" value="AB_hydrolase_fold"/>
</dbReference>
<gene>
    <name evidence="3" type="ORF">SAMN04487860_12040</name>
</gene>
<keyword evidence="1" id="KW-0472">Membrane</keyword>
<dbReference type="GO" id="GO:0046464">
    <property type="term" value="P:acylglycerol catabolic process"/>
    <property type="evidence" value="ECO:0007669"/>
    <property type="project" value="TreeGrafter"/>
</dbReference>
<accession>A0A1M7MAL5</accession>
<dbReference type="Pfam" id="PF00561">
    <property type="entry name" value="Abhydrolase_1"/>
    <property type="match status" value="1"/>
</dbReference>
<name>A0A1M7MAL5_RUMFL</name>
<dbReference type="SUPFAM" id="SSF53474">
    <property type="entry name" value="alpha/beta-Hydrolases"/>
    <property type="match status" value="1"/>
</dbReference>
<feature type="domain" description="AB hydrolase-1" evidence="2">
    <location>
        <begin position="94"/>
        <end position="171"/>
    </location>
</feature>
<sequence>MKSEKSKRVKKVFLIIACIFIIFLAVTFLINKLLLSKEKQMLTEAGYYNPVSVGDYSLNVYDFGNKEGTHTFVGISGRGVFDYSVRMDRLMGGFADDNRIVVVDRPGYGLSDDTKEPLTVESIVDDYRTALINAGIEAPYILLPHSIGSAYATYWVSKYPEEIEGVVFLDGTPLNGKSDLSEGNVIENRAAIAATQMGLIRLAKSLLLKIEIPGMNYTDEQRKYSEALNLHNRFNHASSYEEEHSNEICDTAYHEMKPNDVPKVYISSSFAFRTQEEIDEMLEWDKHECEFKGMKQPRFTADVNYIKNYFDTEFQPYIDKLGNCELVLLPGIHCIYDQRPDDVAEIISDFLDRIEEQTE</sequence>
<evidence type="ECO:0000256" key="1">
    <source>
        <dbReference type="SAM" id="Phobius"/>
    </source>
</evidence>